<organism evidence="4">
    <name type="scientific">viral metagenome</name>
    <dbReference type="NCBI Taxonomy" id="1070528"/>
    <lineage>
        <taxon>unclassified sequences</taxon>
        <taxon>metagenomes</taxon>
        <taxon>organismal metagenomes</taxon>
    </lineage>
</organism>
<feature type="coiled-coil region" evidence="1">
    <location>
        <begin position="160"/>
        <end position="187"/>
    </location>
</feature>
<accession>A0A6C0BCT1</accession>
<dbReference type="InterPro" id="IPR058580">
    <property type="entry name" value="DUF2828"/>
</dbReference>
<feature type="domain" description="DUF2828" evidence="2">
    <location>
        <begin position="120"/>
        <end position="312"/>
    </location>
</feature>
<evidence type="ECO:0000259" key="3">
    <source>
        <dbReference type="Pfam" id="PF25043"/>
    </source>
</evidence>
<dbReference type="EMBL" id="MN739109">
    <property type="protein sequence ID" value="QHS89379.1"/>
    <property type="molecule type" value="Genomic_DNA"/>
</dbReference>
<dbReference type="InterPro" id="IPR011205">
    <property type="entry name" value="UCP015417_vWA"/>
</dbReference>
<dbReference type="Gene3D" id="3.40.50.410">
    <property type="entry name" value="von Willebrand factor, type A domain"/>
    <property type="match status" value="1"/>
</dbReference>
<dbReference type="Pfam" id="PF25043">
    <property type="entry name" value="DUF7788"/>
    <property type="match status" value="1"/>
</dbReference>
<protein>
    <recommendedName>
        <fullName evidence="5">TROVE domain containing protein</fullName>
    </recommendedName>
</protein>
<name>A0A6C0BCT1_9ZZZZ</name>
<evidence type="ECO:0008006" key="5">
    <source>
        <dbReference type="Google" id="ProtNLM"/>
    </source>
</evidence>
<reference evidence="4" key="1">
    <citation type="journal article" date="2020" name="Nature">
        <title>Giant virus diversity and host interactions through global metagenomics.</title>
        <authorList>
            <person name="Schulz F."/>
            <person name="Roux S."/>
            <person name="Paez-Espino D."/>
            <person name="Jungbluth S."/>
            <person name="Walsh D.A."/>
            <person name="Denef V.J."/>
            <person name="McMahon K.D."/>
            <person name="Konstantinidis K.T."/>
            <person name="Eloe-Fadrosh E.A."/>
            <person name="Kyrpides N.C."/>
            <person name="Woyke T."/>
        </authorList>
    </citation>
    <scope>NUCLEOTIDE SEQUENCE</scope>
    <source>
        <strain evidence="4">GVMAG-M-3300010158-60</strain>
    </source>
</reference>
<dbReference type="InterPro" id="IPR056690">
    <property type="entry name" value="DUF7788"/>
</dbReference>
<dbReference type="AlphaFoldDB" id="A0A6C0BCT1"/>
<sequence>MSSKVQTVGMKGSDVYSGSGNPLLDLSVLLVRGASQTSIEPLFLQALEEAEEDAFVLAFQTRDIRGGKGERALFQMLFATALTVKPHLALALLDLVPEYGCWRDVFSMHLPQVLELAAKQLLDDAKSEDKSISLCAKWAPREGKDTEGAKALAAILFPEEKRLSERLKRYRKLVAGLNKRIETTEIKMCDRKFAEIEPAKVPGLCLQKHMKAFLNESIKRSQVLRHPHDKDRMECREHFQEHFKKAAEGNAKINGSKTLYPHEVIKKLNALNSRAYQQAAPVQSVIEPSADERNALVAVWNGMVADAKALGGLGRTIAMCDFSGSMQSSNCGDTPYWVSMAMGLLISELTSDEFKDIFLTFDSDPQWQVLPKADIYTRMCSIGRVGQGLSTDFQKAMDLVLSTLKEKRVRPGQEPKDLIVITDMAWDKACSSDSNSFYTGHSYRHVVKTAPWQTHIQMIREAFKRAGEDMWGTPWTPPRIVIWNVAATCADFHATADTEGVIMLSGWSPSLFKVLTEEGARVQNPEEALRVILDSDRYNLVRERLASVAR</sequence>
<dbReference type="PANTHER" id="PTHR31373:SF27">
    <property type="entry name" value="TROVE DOMAIN-CONTAINING PROTEIN"/>
    <property type="match status" value="1"/>
</dbReference>
<dbReference type="Pfam" id="PF11443">
    <property type="entry name" value="DUF2828"/>
    <property type="match status" value="1"/>
</dbReference>
<evidence type="ECO:0000256" key="1">
    <source>
        <dbReference type="SAM" id="Coils"/>
    </source>
</evidence>
<evidence type="ECO:0000313" key="4">
    <source>
        <dbReference type="EMBL" id="QHS89379.1"/>
    </source>
</evidence>
<keyword evidence="1" id="KW-0175">Coiled coil</keyword>
<feature type="domain" description="DUF7788" evidence="3">
    <location>
        <begin position="316"/>
        <end position="527"/>
    </location>
</feature>
<dbReference type="InterPro" id="IPR036465">
    <property type="entry name" value="vWFA_dom_sf"/>
</dbReference>
<evidence type="ECO:0000259" key="2">
    <source>
        <dbReference type="Pfam" id="PF11443"/>
    </source>
</evidence>
<proteinExistence type="predicted"/>
<dbReference type="PANTHER" id="PTHR31373">
    <property type="entry name" value="OS06G0652100 PROTEIN"/>
    <property type="match status" value="1"/>
</dbReference>